<dbReference type="Gene3D" id="3.40.50.1820">
    <property type="entry name" value="alpha/beta hydrolase"/>
    <property type="match status" value="1"/>
</dbReference>
<keyword evidence="3" id="KW-0378">Hydrolase</keyword>
<dbReference type="InterPro" id="IPR002925">
    <property type="entry name" value="Dienelactn_hydro"/>
</dbReference>
<evidence type="ECO:0000313" key="3">
    <source>
        <dbReference type="EMBL" id="KAK3495269.1"/>
    </source>
</evidence>
<protein>
    <submittedName>
        <fullName evidence="3">Dienelactone hydrolase family-domain-containing protein</fullName>
    </submittedName>
</protein>
<comment type="caution">
    <text evidence="3">The sequence shown here is derived from an EMBL/GenBank/DDBJ whole genome shotgun (WGS) entry which is preliminary data.</text>
</comment>
<feature type="domain" description="Dienelactone hydrolase" evidence="2">
    <location>
        <begin position="62"/>
        <end position="273"/>
    </location>
</feature>
<dbReference type="RefSeq" id="XP_062694698.1">
    <property type="nucleotide sequence ID" value="XM_062839466.1"/>
</dbReference>
<reference evidence="3 4" key="1">
    <citation type="journal article" date="2023" name="Mol. Phylogenet. Evol.">
        <title>Genome-scale phylogeny and comparative genomics of the fungal order Sordariales.</title>
        <authorList>
            <person name="Hensen N."/>
            <person name="Bonometti L."/>
            <person name="Westerberg I."/>
            <person name="Brannstrom I.O."/>
            <person name="Guillou S."/>
            <person name="Cros-Aarteil S."/>
            <person name="Calhoun S."/>
            <person name="Haridas S."/>
            <person name="Kuo A."/>
            <person name="Mondo S."/>
            <person name="Pangilinan J."/>
            <person name="Riley R."/>
            <person name="LaButti K."/>
            <person name="Andreopoulos B."/>
            <person name="Lipzen A."/>
            <person name="Chen C."/>
            <person name="Yan M."/>
            <person name="Daum C."/>
            <person name="Ng V."/>
            <person name="Clum A."/>
            <person name="Steindorff A."/>
            <person name="Ohm R.A."/>
            <person name="Martin F."/>
            <person name="Silar P."/>
            <person name="Natvig D.O."/>
            <person name="Lalanne C."/>
            <person name="Gautier V."/>
            <person name="Ament-Velasquez S.L."/>
            <person name="Kruys A."/>
            <person name="Hutchinson M.I."/>
            <person name="Powell A.J."/>
            <person name="Barry K."/>
            <person name="Miller A.N."/>
            <person name="Grigoriev I.V."/>
            <person name="Debuchy R."/>
            <person name="Gladieux P."/>
            <person name="Hiltunen Thoren M."/>
            <person name="Johannesson H."/>
        </authorList>
    </citation>
    <scope>NUCLEOTIDE SEQUENCE [LARGE SCALE GENOMIC DNA]</scope>
    <source>
        <strain evidence="3 4">FGSC 10403</strain>
    </source>
</reference>
<dbReference type="PANTHER" id="PTHR17630:SF44">
    <property type="entry name" value="PROTEIN AIM2"/>
    <property type="match status" value="1"/>
</dbReference>
<dbReference type="Proteomes" id="UP001285908">
    <property type="component" value="Unassembled WGS sequence"/>
</dbReference>
<feature type="signal peptide" evidence="1">
    <location>
        <begin position="1"/>
        <end position="21"/>
    </location>
</feature>
<sequence>MRTVTLSLLAALAAFTDLGHAACPVGGDTSILANTGTPIGTTKVLDDTGITLYITGPPLHFPANVHPDTAIIYLSDIFGLDSPANLLLADSFARAGYLTVVPDLFSGSPAPSDLNTPGFNLTEFLSEHSPSATDPIIASTISFLRSSLGVTRIGAAGYCFGGRSAFRFLDDTLSPEERVDVAFVAIPSLLEDDEVLEIDGPVSVAFADNDALVSADRRAEIEALLLETEQEYMVSLYSGTVHGFASSADVSDRELRFAKESAFLQAIRWFEEFLGRGFSGCW</sequence>
<dbReference type="PANTHER" id="PTHR17630">
    <property type="entry name" value="DIENELACTONE HYDROLASE"/>
    <property type="match status" value="1"/>
</dbReference>
<dbReference type="InterPro" id="IPR029058">
    <property type="entry name" value="AB_hydrolase_fold"/>
</dbReference>
<dbReference type="GO" id="GO:0016787">
    <property type="term" value="F:hydrolase activity"/>
    <property type="evidence" value="ECO:0007669"/>
    <property type="project" value="UniProtKB-KW"/>
</dbReference>
<name>A0AAJ0MTC3_9PEZI</name>
<dbReference type="SUPFAM" id="SSF53474">
    <property type="entry name" value="alpha/beta-Hydrolases"/>
    <property type="match status" value="1"/>
</dbReference>
<dbReference type="Pfam" id="PF01738">
    <property type="entry name" value="DLH"/>
    <property type="match status" value="1"/>
</dbReference>
<evidence type="ECO:0000259" key="2">
    <source>
        <dbReference type="Pfam" id="PF01738"/>
    </source>
</evidence>
<evidence type="ECO:0000313" key="4">
    <source>
        <dbReference type="Proteomes" id="UP001285908"/>
    </source>
</evidence>
<organism evidence="3 4">
    <name type="scientific">Neurospora hispaniola</name>
    <dbReference type="NCBI Taxonomy" id="588809"/>
    <lineage>
        <taxon>Eukaryota</taxon>
        <taxon>Fungi</taxon>
        <taxon>Dikarya</taxon>
        <taxon>Ascomycota</taxon>
        <taxon>Pezizomycotina</taxon>
        <taxon>Sordariomycetes</taxon>
        <taxon>Sordariomycetidae</taxon>
        <taxon>Sordariales</taxon>
        <taxon>Sordariaceae</taxon>
        <taxon>Neurospora</taxon>
    </lineage>
</organism>
<keyword evidence="1" id="KW-0732">Signal</keyword>
<proteinExistence type="predicted"/>
<evidence type="ECO:0000256" key="1">
    <source>
        <dbReference type="SAM" id="SignalP"/>
    </source>
</evidence>
<keyword evidence="4" id="KW-1185">Reference proteome</keyword>
<dbReference type="GeneID" id="87877088"/>
<dbReference type="AlphaFoldDB" id="A0AAJ0MTC3"/>
<dbReference type="EMBL" id="JAULSX010000003">
    <property type="protein sequence ID" value="KAK3495269.1"/>
    <property type="molecule type" value="Genomic_DNA"/>
</dbReference>
<gene>
    <name evidence="3" type="ORF">B0T23DRAFT_412118</name>
</gene>
<accession>A0AAJ0MTC3</accession>
<feature type="chain" id="PRO_5042560580" evidence="1">
    <location>
        <begin position="22"/>
        <end position="282"/>
    </location>
</feature>